<dbReference type="OrthoDB" id="5190099at2"/>
<organism evidence="2 3">
    <name type="scientific">Legionella jordanis</name>
    <dbReference type="NCBI Taxonomy" id="456"/>
    <lineage>
        <taxon>Bacteria</taxon>
        <taxon>Pseudomonadati</taxon>
        <taxon>Pseudomonadota</taxon>
        <taxon>Gammaproteobacteria</taxon>
        <taxon>Legionellales</taxon>
        <taxon>Legionellaceae</taxon>
        <taxon>Legionella</taxon>
    </lineage>
</organism>
<name>A0A0W0VFT1_9GAMM</name>
<keyword evidence="3" id="KW-1185">Reference proteome</keyword>
<dbReference type="RefSeq" id="WP_058469834.1">
    <property type="nucleotide sequence ID" value="NZ_CAAAIC010000005.1"/>
</dbReference>
<feature type="transmembrane region" description="Helical" evidence="1">
    <location>
        <begin position="86"/>
        <end position="107"/>
    </location>
</feature>
<keyword evidence="1" id="KW-1133">Transmembrane helix</keyword>
<keyword evidence="1" id="KW-0472">Membrane</keyword>
<gene>
    <name evidence="2" type="ORF">Ljor_0252</name>
</gene>
<feature type="transmembrane region" description="Helical" evidence="1">
    <location>
        <begin position="56"/>
        <end position="74"/>
    </location>
</feature>
<comment type="caution">
    <text evidence="2">The sequence shown here is derived from an EMBL/GenBank/DDBJ whole genome shotgun (WGS) entry which is preliminary data.</text>
</comment>
<dbReference type="Proteomes" id="UP000055035">
    <property type="component" value="Unassembled WGS sequence"/>
</dbReference>
<evidence type="ECO:0000313" key="2">
    <source>
        <dbReference type="EMBL" id="KTD19029.1"/>
    </source>
</evidence>
<evidence type="ECO:0000256" key="1">
    <source>
        <dbReference type="SAM" id="Phobius"/>
    </source>
</evidence>
<dbReference type="AlphaFoldDB" id="A0A0W0VFT1"/>
<dbReference type="InterPro" id="IPR018719">
    <property type="entry name" value="DUF2243_membrane"/>
</dbReference>
<protein>
    <recommendedName>
        <fullName evidence="4">Transmembrane protein</fullName>
    </recommendedName>
</protein>
<keyword evidence="1" id="KW-0812">Transmembrane</keyword>
<proteinExistence type="predicted"/>
<sequence length="159" mass="17972">MNKNYLLAAGLLLGIGLGGFVDGILFHQILQAHNMLSNVYFPSTLVNAEINMFWDGLFHAFTWITTVVGVFLLWKGLNIKQQAYSVWYLVGLLFTGWGIFNLVEGTLDHQIFQLHHVIQRATTTTQFYSDILFLISGVLFCIFGMSLAIKNRPRKLAMA</sequence>
<accession>A0A0W0VFT1</accession>
<dbReference type="EMBL" id="LNYJ01000003">
    <property type="protein sequence ID" value="KTD19029.1"/>
    <property type="molecule type" value="Genomic_DNA"/>
</dbReference>
<dbReference type="STRING" id="456.Ljor_0252"/>
<dbReference type="Pfam" id="PF10002">
    <property type="entry name" value="DUF2243"/>
    <property type="match status" value="1"/>
</dbReference>
<dbReference type="PATRIC" id="fig|456.5.peg.269"/>
<feature type="transmembrane region" description="Helical" evidence="1">
    <location>
        <begin position="127"/>
        <end position="149"/>
    </location>
</feature>
<evidence type="ECO:0000313" key="3">
    <source>
        <dbReference type="Proteomes" id="UP000055035"/>
    </source>
</evidence>
<evidence type="ECO:0008006" key="4">
    <source>
        <dbReference type="Google" id="ProtNLM"/>
    </source>
</evidence>
<reference evidence="2 3" key="1">
    <citation type="submission" date="2015-11" db="EMBL/GenBank/DDBJ databases">
        <title>Genomic analysis of 38 Legionella species identifies large and diverse effector repertoires.</title>
        <authorList>
            <person name="Burstein D."/>
            <person name="Amaro F."/>
            <person name="Zusman T."/>
            <person name="Lifshitz Z."/>
            <person name="Cohen O."/>
            <person name="Gilbert J.A."/>
            <person name="Pupko T."/>
            <person name="Shuman H.A."/>
            <person name="Segal G."/>
        </authorList>
    </citation>
    <scope>NUCLEOTIDE SEQUENCE [LARGE SCALE GENOMIC DNA]</scope>
    <source>
        <strain evidence="2 3">BL-540</strain>
    </source>
</reference>